<feature type="transmembrane region" description="Helical" evidence="6">
    <location>
        <begin position="65"/>
        <end position="84"/>
    </location>
</feature>
<feature type="transmembrane region" description="Helical" evidence="6">
    <location>
        <begin position="241"/>
        <end position="265"/>
    </location>
</feature>
<dbReference type="InterPro" id="IPR017452">
    <property type="entry name" value="GPCR_Rhodpsn_7TM"/>
</dbReference>
<dbReference type="SUPFAM" id="SSF81321">
    <property type="entry name" value="Family A G protein-coupled receptor-like"/>
    <property type="match status" value="1"/>
</dbReference>
<dbReference type="InterPro" id="IPR000276">
    <property type="entry name" value="GPCR_Rhodpsn"/>
</dbReference>
<feature type="transmembrane region" description="Helical" evidence="6">
    <location>
        <begin position="146"/>
        <end position="163"/>
    </location>
</feature>
<comment type="caution">
    <text evidence="8">The sequence shown here is derived from an EMBL/GenBank/DDBJ whole genome shotgun (WGS) entry which is preliminary data.</text>
</comment>
<dbReference type="GO" id="GO:0016020">
    <property type="term" value="C:membrane"/>
    <property type="evidence" value="ECO:0007669"/>
    <property type="project" value="UniProtKB-SubCell"/>
</dbReference>
<reference evidence="8" key="2">
    <citation type="submission" date="2020-11" db="EMBL/GenBank/DDBJ databases">
        <authorList>
            <person name="McCartney M.A."/>
            <person name="Auch B."/>
            <person name="Kono T."/>
            <person name="Mallez S."/>
            <person name="Becker A."/>
            <person name="Gohl D.M."/>
            <person name="Silverstein K.A.T."/>
            <person name="Koren S."/>
            <person name="Bechman K.B."/>
            <person name="Herman A."/>
            <person name="Abrahante J.E."/>
            <person name="Garbe J."/>
        </authorList>
    </citation>
    <scope>NUCLEOTIDE SEQUENCE</scope>
    <source>
        <strain evidence="8">Duluth1</strain>
        <tissue evidence="8">Whole animal</tissue>
    </source>
</reference>
<dbReference type="OrthoDB" id="10011262at2759"/>
<feature type="transmembrane region" description="Helical" evidence="6">
    <location>
        <begin position="28"/>
        <end position="53"/>
    </location>
</feature>
<proteinExistence type="predicted"/>
<keyword evidence="4 6" id="KW-0472">Membrane</keyword>
<accession>A0A9D4QKN9</accession>
<name>A0A9D4QKN9_DREPO</name>
<organism evidence="8 9">
    <name type="scientific">Dreissena polymorpha</name>
    <name type="common">Zebra mussel</name>
    <name type="synonym">Mytilus polymorpha</name>
    <dbReference type="NCBI Taxonomy" id="45954"/>
    <lineage>
        <taxon>Eukaryota</taxon>
        <taxon>Metazoa</taxon>
        <taxon>Spiralia</taxon>
        <taxon>Lophotrochozoa</taxon>
        <taxon>Mollusca</taxon>
        <taxon>Bivalvia</taxon>
        <taxon>Autobranchia</taxon>
        <taxon>Heteroconchia</taxon>
        <taxon>Euheterodonta</taxon>
        <taxon>Imparidentia</taxon>
        <taxon>Neoheterodontei</taxon>
        <taxon>Myida</taxon>
        <taxon>Dreissenoidea</taxon>
        <taxon>Dreissenidae</taxon>
        <taxon>Dreissena</taxon>
    </lineage>
</organism>
<keyword evidence="2 6" id="KW-0812">Transmembrane</keyword>
<dbReference type="Proteomes" id="UP000828390">
    <property type="component" value="Unassembled WGS sequence"/>
</dbReference>
<feature type="compositionally biased region" description="Low complexity" evidence="5">
    <location>
        <begin position="365"/>
        <end position="385"/>
    </location>
</feature>
<comment type="subcellular location">
    <subcellularLocation>
        <location evidence="1">Membrane</location>
    </subcellularLocation>
</comment>
<dbReference type="PANTHER" id="PTHR46641:SF22">
    <property type="entry name" value="PROCTOLIN RECEPTOR, ISOFORM A"/>
    <property type="match status" value="1"/>
</dbReference>
<dbReference type="GO" id="GO:0004930">
    <property type="term" value="F:G protein-coupled receptor activity"/>
    <property type="evidence" value="ECO:0007669"/>
    <property type="project" value="InterPro"/>
</dbReference>
<reference evidence="8" key="1">
    <citation type="journal article" date="2019" name="bioRxiv">
        <title>The Genome of the Zebra Mussel, Dreissena polymorpha: A Resource for Invasive Species Research.</title>
        <authorList>
            <person name="McCartney M.A."/>
            <person name="Auch B."/>
            <person name="Kono T."/>
            <person name="Mallez S."/>
            <person name="Zhang Y."/>
            <person name="Obille A."/>
            <person name="Becker A."/>
            <person name="Abrahante J.E."/>
            <person name="Garbe J."/>
            <person name="Badalamenti J.P."/>
            <person name="Herman A."/>
            <person name="Mangelson H."/>
            <person name="Liachko I."/>
            <person name="Sullivan S."/>
            <person name="Sone E.D."/>
            <person name="Koren S."/>
            <person name="Silverstein K.A.T."/>
            <person name="Beckman K.B."/>
            <person name="Gohl D.M."/>
        </authorList>
    </citation>
    <scope>NUCLEOTIDE SEQUENCE</scope>
    <source>
        <strain evidence="8">Duluth1</strain>
        <tissue evidence="8">Whole animal</tissue>
    </source>
</reference>
<evidence type="ECO:0000313" key="9">
    <source>
        <dbReference type="Proteomes" id="UP000828390"/>
    </source>
</evidence>
<dbReference type="CDD" id="cd14978">
    <property type="entry name" value="7tmA_FMRFamide_R-like"/>
    <property type="match status" value="1"/>
</dbReference>
<evidence type="ECO:0000256" key="2">
    <source>
        <dbReference type="ARBA" id="ARBA00022692"/>
    </source>
</evidence>
<keyword evidence="9" id="KW-1185">Reference proteome</keyword>
<evidence type="ECO:0000256" key="6">
    <source>
        <dbReference type="SAM" id="Phobius"/>
    </source>
</evidence>
<feature type="compositionally biased region" description="Basic and acidic residues" evidence="5">
    <location>
        <begin position="388"/>
        <end position="397"/>
    </location>
</feature>
<evidence type="ECO:0000259" key="7">
    <source>
        <dbReference type="PROSITE" id="PS50262"/>
    </source>
</evidence>
<dbReference type="PROSITE" id="PS50262">
    <property type="entry name" value="G_PROTEIN_RECEP_F1_2"/>
    <property type="match status" value="1"/>
</dbReference>
<evidence type="ECO:0000256" key="1">
    <source>
        <dbReference type="ARBA" id="ARBA00004370"/>
    </source>
</evidence>
<dbReference type="InterPro" id="IPR052954">
    <property type="entry name" value="GPCR-Ligand_Int"/>
</dbReference>
<feature type="region of interest" description="Disordered" evidence="5">
    <location>
        <begin position="357"/>
        <end position="397"/>
    </location>
</feature>
<evidence type="ECO:0000256" key="4">
    <source>
        <dbReference type="ARBA" id="ARBA00023136"/>
    </source>
</evidence>
<dbReference type="PRINTS" id="PR00237">
    <property type="entry name" value="GPCRRHODOPSN"/>
</dbReference>
<evidence type="ECO:0000256" key="3">
    <source>
        <dbReference type="ARBA" id="ARBA00022989"/>
    </source>
</evidence>
<protein>
    <recommendedName>
        <fullName evidence="7">G-protein coupled receptors family 1 profile domain-containing protein</fullName>
    </recommendedName>
</protein>
<feature type="domain" description="G-protein coupled receptors family 1 profile" evidence="7">
    <location>
        <begin position="45"/>
        <end position="300"/>
    </location>
</feature>
<dbReference type="AlphaFoldDB" id="A0A9D4QKN9"/>
<dbReference type="Pfam" id="PF00001">
    <property type="entry name" value="7tm_1"/>
    <property type="match status" value="1"/>
</dbReference>
<gene>
    <name evidence="8" type="ORF">DPMN_107078</name>
</gene>
<dbReference type="EMBL" id="JAIWYP010000004">
    <property type="protein sequence ID" value="KAH3833762.1"/>
    <property type="molecule type" value="Genomic_DNA"/>
</dbReference>
<evidence type="ECO:0000313" key="8">
    <source>
        <dbReference type="EMBL" id="KAH3833762.1"/>
    </source>
</evidence>
<feature type="transmembrane region" description="Helical" evidence="6">
    <location>
        <begin position="285"/>
        <end position="303"/>
    </location>
</feature>
<sequence length="423" mass="47917">MDNVSNITNTTMNNSNNSNDLSLSNIKFFIDGVLSIIVIIFGLIGNTLTVIVLRNKVMHSSTNTFLTGLAIWDMVVLLGSLLLITLPELSQSFNNNVHPYVVVFVYPVCLIAQTSTIWITVSFTVERYIAVGYPLKAASMCTVTHARIAVIVVSVAALLYNFVRWFEYQVDSTENLKAIKTTLSNNSQYNTVYFLYTYTIVMLVIPLGLLAVLNTFLVLAVRRSRVQQKTMHVRQARENNVTLMLISVVVVFMICQIPALVYNIIYAIHNRKLDTFQIEILSSTRNFLVTFNSAINFILYCAFGQKFRCVFIRTFCWCIPRDVGINQSMSTPGIHIMTKLDNKKFKSMLHKGSCTEMSHTQQTHLSRYSPYSSRTPSPRHSPLPSARMHPDGSHNELHPNMEYTCKSHLLSRKSSDRSISPQN</sequence>
<dbReference type="Gene3D" id="1.20.1070.10">
    <property type="entry name" value="Rhodopsin 7-helix transmembrane proteins"/>
    <property type="match status" value="1"/>
</dbReference>
<feature type="transmembrane region" description="Helical" evidence="6">
    <location>
        <begin position="104"/>
        <end position="125"/>
    </location>
</feature>
<feature type="transmembrane region" description="Helical" evidence="6">
    <location>
        <begin position="193"/>
        <end position="220"/>
    </location>
</feature>
<evidence type="ECO:0000256" key="5">
    <source>
        <dbReference type="SAM" id="MobiDB-lite"/>
    </source>
</evidence>
<dbReference type="PANTHER" id="PTHR46641">
    <property type="entry name" value="FMRFAMIDE RECEPTOR-RELATED"/>
    <property type="match status" value="1"/>
</dbReference>
<keyword evidence="3 6" id="KW-1133">Transmembrane helix</keyword>